<reference evidence="2" key="1">
    <citation type="submission" date="2020-08" db="EMBL/GenBank/DDBJ databases">
        <title>Plant Genome Project.</title>
        <authorList>
            <person name="Zhang R.-G."/>
        </authorList>
    </citation>
    <scope>NUCLEOTIDE SEQUENCE</scope>
    <source>
        <strain evidence="2">WSP0</strain>
        <tissue evidence="2">Leaf</tissue>
    </source>
</reference>
<evidence type="ECO:0000313" key="2">
    <source>
        <dbReference type="EMBL" id="KAG5526758.1"/>
    </source>
</evidence>
<evidence type="ECO:0000256" key="1">
    <source>
        <dbReference type="SAM" id="SignalP"/>
    </source>
</evidence>
<accession>A0AAV6IE39</accession>
<name>A0AAV6IE39_9ERIC</name>
<dbReference type="AlphaFoldDB" id="A0AAV6IE39"/>
<protein>
    <submittedName>
        <fullName evidence="2">Uncharacterized protein</fullName>
    </submittedName>
</protein>
<comment type="caution">
    <text evidence="2">The sequence shown here is derived from an EMBL/GenBank/DDBJ whole genome shotgun (WGS) entry which is preliminary data.</text>
</comment>
<gene>
    <name evidence="2" type="ORF">RHGRI_032874</name>
</gene>
<proteinExistence type="predicted"/>
<keyword evidence="1" id="KW-0732">Signal</keyword>
<organism evidence="2 3">
    <name type="scientific">Rhododendron griersonianum</name>
    <dbReference type="NCBI Taxonomy" id="479676"/>
    <lineage>
        <taxon>Eukaryota</taxon>
        <taxon>Viridiplantae</taxon>
        <taxon>Streptophyta</taxon>
        <taxon>Embryophyta</taxon>
        <taxon>Tracheophyta</taxon>
        <taxon>Spermatophyta</taxon>
        <taxon>Magnoliopsida</taxon>
        <taxon>eudicotyledons</taxon>
        <taxon>Gunneridae</taxon>
        <taxon>Pentapetalae</taxon>
        <taxon>asterids</taxon>
        <taxon>Ericales</taxon>
        <taxon>Ericaceae</taxon>
        <taxon>Ericoideae</taxon>
        <taxon>Rhodoreae</taxon>
        <taxon>Rhododendron</taxon>
    </lineage>
</organism>
<sequence length="98" mass="10210">MAISKALIASIVLSLLVLDLVQAAQADQATGYTPTGKAMSMQISTFPVIIAREPVPQGAAYHRGQTCATGHAEPAARDANAFLPAHLEITMLVLATLP</sequence>
<feature type="chain" id="PRO_5043473362" evidence="1">
    <location>
        <begin position="24"/>
        <end position="98"/>
    </location>
</feature>
<dbReference type="Proteomes" id="UP000823749">
    <property type="component" value="Chromosome 11"/>
</dbReference>
<dbReference type="EMBL" id="JACTNZ010000011">
    <property type="protein sequence ID" value="KAG5526758.1"/>
    <property type="molecule type" value="Genomic_DNA"/>
</dbReference>
<keyword evidence="3" id="KW-1185">Reference proteome</keyword>
<feature type="signal peptide" evidence="1">
    <location>
        <begin position="1"/>
        <end position="23"/>
    </location>
</feature>
<evidence type="ECO:0000313" key="3">
    <source>
        <dbReference type="Proteomes" id="UP000823749"/>
    </source>
</evidence>